<organism evidence="2 3">
    <name type="scientific">Ensete ventricosum</name>
    <name type="common">Abyssinian banana</name>
    <name type="synonym">Musa ensete</name>
    <dbReference type="NCBI Taxonomy" id="4639"/>
    <lineage>
        <taxon>Eukaryota</taxon>
        <taxon>Viridiplantae</taxon>
        <taxon>Streptophyta</taxon>
        <taxon>Embryophyta</taxon>
        <taxon>Tracheophyta</taxon>
        <taxon>Spermatophyta</taxon>
        <taxon>Magnoliopsida</taxon>
        <taxon>Liliopsida</taxon>
        <taxon>Zingiberales</taxon>
        <taxon>Musaceae</taxon>
        <taxon>Ensete</taxon>
    </lineage>
</organism>
<feature type="transmembrane region" description="Helical" evidence="1">
    <location>
        <begin position="86"/>
        <end position="103"/>
    </location>
</feature>
<sequence length="106" mass="12305">MNDTLLESVIIGLSYYLPAVYLVCVVQFLLVIGVSNILVCFYSGNKSACFQRYILSIDCFHLIYSFVLNELSPSHFLILRCPCLKIFYKILLNILCFILRYLYPNM</sequence>
<reference evidence="2 3" key="1">
    <citation type="journal article" date="2014" name="Agronomy (Basel)">
        <title>A Draft Genome Sequence for Ensete ventricosum, the Drought-Tolerant Tree Against Hunger.</title>
        <authorList>
            <person name="Harrison J."/>
            <person name="Moore K.A."/>
            <person name="Paszkiewicz K."/>
            <person name="Jones T."/>
            <person name="Grant M."/>
            <person name="Ambacheew D."/>
            <person name="Muzemil S."/>
            <person name="Studholme D.J."/>
        </authorList>
    </citation>
    <scope>NUCLEOTIDE SEQUENCE [LARGE SCALE GENOMIC DNA]</scope>
</reference>
<keyword evidence="1" id="KW-1133">Transmembrane helix</keyword>
<evidence type="ECO:0000313" key="3">
    <source>
        <dbReference type="Proteomes" id="UP000287651"/>
    </source>
</evidence>
<proteinExistence type="predicted"/>
<accession>A0A426Y486</accession>
<dbReference type="EMBL" id="AMZH03015255">
    <property type="protein sequence ID" value="RRT46351.1"/>
    <property type="molecule type" value="Genomic_DNA"/>
</dbReference>
<keyword evidence="1" id="KW-0812">Transmembrane</keyword>
<evidence type="ECO:0000313" key="2">
    <source>
        <dbReference type="EMBL" id="RRT46351.1"/>
    </source>
</evidence>
<name>A0A426Y486_ENSVE</name>
<gene>
    <name evidence="2" type="ORF">B296_00054509</name>
</gene>
<dbReference type="Proteomes" id="UP000287651">
    <property type="component" value="Unassembled WGS sequence"/>
</dbReference>
<evidence type="ECO:0000256" key="1">
    <source>
        <dbReference type="SAM" id="Phobius"/>
    </source>
</evidence>
<feature type="transmembrane region" description="Helical" evidence="1">
    <location>
        <begin position="20"/>
        <end position="42"/>
    </location>
</feature>
<protein>
    <submittedName>
        <fullName evidence="2">Uncharacterized protein</fullName>
    </submittedName>
</protein>
<comment type="caution">
    <text evidence="2">The sequence shown here is derived from an EMBL/GenBank/DDBJ whole genome shotgun (WGS) entry which is preliminary data.</text>
</comment>
<keyword evidence="1" id="KW-0472">Membrane</keyword>
<dbReference type="AlphaFoldDB" id="A0A426Y486"/>